<dbReference type="Pfam" id="PF02801">
    <property type="entry name" value="Ketoacyl-synt_C"/>
    <property type="match status" value="1"/>
</dbReference>
<evidence type="ECO:0000256" key="8">
    <source>
        <dbReference type="ARBA" id="ARBA00023098"/>
    </source>
</evidence>
<comment type="similarity">
    <text evidence="2 11 13">Belongs to the thiolase-like superfamily. Beta-ketoacyl-ACP synthases family.</text>
</comment>
<evidence type="ECO:0000256" key="1">
    <source>
        <dbReference type="ARBA" id="ARBA00005194"/>
    </source>
</evidence>
<name>A0A5C0ULP0_9RICK</name>
<keyword evidence="6 11" id="KW-0808">Transferase</keyword>
<dbReference type="Pfam" id="PF00109">
    <property type="entry name" value="ketoacyl-synt"/>
    <property type="match status" value="1"/>
</dbReference>
<dbReference type="PANTHER" id="PTHR11712">
    <property type="entry name" value="POLYKETIDE SYNTHASE-RELATED"/>
    <property type="match status" value="1"/>
</dbReference>
<sequence length="416" mass="44448">MKERRIAITGVGMVTPLGRDARTTWDSILNCKSGIRQIKSFDASRHNCRIAGEIDNELLQFTPEGCIAERDLKKMGRFMQFGFGATHEAIIDSGINLLEDNKKDSIGVYLGSGIGGLGNIEEASVEFNKGKNISPFFIPSTLINLLAGQVSIKYGFTGPNLSVATACTTGAHAIGEAAKMIRYNEADIMIAGSAEASITPLGVEGFCACKALTTKFNTNPEAASRPWDVNRSGFVMSEGAGVVILEELQHAKNRNANIYAELTGYGTSGDGYHYTSPHPEGKGALSCMNKALKDANIHPQDIDYVNAHGTSTQVGDKIELVAVQDLLFAANSKLVMSSTKSSLGHMLGAAGSVEIALCVLAMRDSVAPPTINLDQQISEVKMNLARNAPHEKRMHYIISNSFGFGGTNASIVIKSV</sequence>
<proteinExistence type="inferred from homology"/>
<evidence type="ECO:0000256" key="13">
    <source>
        <dbReference type="RuleBase" id="RU003694"/>
    </source>
</evidence>
<evidence type="ECO:0000256" key="10">
    <source>
        <dbReference type="ARBA" id="ARBA00023315"/>
    </source>
</evidence>
<evidence type="ECO:0000313" key="15">
    <source>
        <dbReference type="EMBL" id="QEK39794.1"/>
    </source>
</evidence>
<keyword evidence="5 11" id="KW-0444">Lipid biosynthesis</keyword>
<dbReference type="InterPro" id="IPR000794">
    <property type="entry name" value="Beta-ketoacyl_synthase"/>
</dbReference>
<keyword evidence="16" id="KW-1185">Reference proteome</keyword>
<dbReference type="UniPathway" id="UPA00094"/>
<evidence type="ECO:0000256" key="5">
    <source>
        <dbReference type="ARBA" id="ARBA00022516"/>
    </source>
</evidence>
<dbReference type="Proteomes" id="UP000323844">
    <property type="component" value="Chromosome"/>
</dbReference>
<keyword evidence="9 11" id="KW-0275">Fatty acid biosynthesis</keyword>
<evidence type="ECO:0000256" key="6">
    <source>
        <dbReference type="ARBA" id="ARBA00022679"/>
    </source>
</evidence>
<evidence type="ECO:0000256" key="4">
    <source>
        <dbReference type="ARBA" id="ARBA00014657"/>
    </source>
</evidence>
<comment type="catalytic activity">
    <reaction evidence="11">
        <text>(9Z)-hexadecenoyl-[ACP] + malonyl-[ACP] + H(+) = 3-oxo-(11Z)-octadecenoyl-[ACP] + holo-[ACP] + CO2</text>
        <dbReference type="Rhea" id="RHEA:55040"/>
        <dbReference type="Rhea" id="RHEA-COMP:9623"/>
        <dbReference type="Rhea" id="RHEA-COMP:9685"/>
        <dbReference type="Rhea" id="RHEA-COMP:10800"/>
        <dbReference type="Rhea" id="RHEA-COMP:14074"/>
        <dbReference type="ChEBI" id="CHEBI:15378"/>
        <dbReference type="ChEBI" id="CHEBI:16526"/>
        <dbReference type="ChEBI" id="CHEBI:64479"/>
        <dbReference type="ChEBI" id="CHEBI:78449"/>
        <dbReference type="ChEBI" id="CHEBI:83989"/>
        <dbReference type="ChEBI" id="CHEBI:138538"/>
        <dbReference type="EC" id="2.3.1.179"/>
    </reaction>
</comment>
<dbReference type="InterPro" id="IPR020841">
    <property type="entry name" value="PKS_Beta-ketoAc_synthase_dom"/>
</dbReference>
<dbReference type="InterPro" id="IPR016039">
    <property type="entry name" value="Thiolase-like"/>
</dbReference>
<evidence type="ECO:0000256" key="3">
    <source>
        <dbReference type="ARBA" id="ARBA00012356"/>
    </source>
</evidence>
<dbReference type="InterPro" id="IPR018201">
    <property type="entry name" value="Ketoacyl_synth_AS"/>
</dbReference>
<dbReference type="EC" id="2.3.1.179" evidence="3 11"/>
<dbReference type="InterPro" id="IPR017568">
    <property type="entry name" value="3-oxoacyl-ACP_synth-2"/>
</dbReference>
<dbReference type="FunFam" id="3.40.47.10:FF:000009">
    <property type="entry name" value="3-oxoacyl-[acyl-carrier-protein] synthase 2"/>
    <property type="match status" value="1"/>
</dbReference>
<dbReference type="PROSITE" id="PS52004">
    <property type="entry name" value="KS3_2"/>
    <property type="match status" value="1"/>
</dbReference>
<evidence type="ECO:0000256" key="12">
    <source>
        <dbReference type="PIRSR" id="PIRSR000447-1"/>
    </source>
</evidence>
<organism evidence="15 16">
    <name type="scientific">Candidatus Sneabacter namystus</name>
    <dbReference type="NCBI Taxonomy" id="2601646"/>
    <lineage>
        <taxon>Bacteria</taxon>
        <taxon>Pseudomonadati</taxon>
        <taxon>Pseudomonadota</taxon>
        <taxon>Alphaproteobacteria</taxon>
        <taxon>Rickettsiales</taxon>
        <taxon>Rickettsiaceae</taxon>
        <taxon>Rickettsieae</taxon>
        <taxon>Candidatus Sneabacter</taxon>
    </lineage>
</organism>
<dbReference type="RefSeq" id="WP_148952155.1">
    <property type="nucleotide sequence ID" value="NZ_CP043312.1"/>
</dbReference>
<dbReference type="PANTHER" id="PTHR11712:SF336">
    <property type="entry name" value="3-OXOACYL-[ACYL-CARRIER-PROTEIN] SYNTHASE, MITOCHONDRIAL"/>
    <property type="match status" value="1"/>
</dbReference>
<dbReference type="SMART" id="SM00825">
    <property type="entry name" value="PKS_KS"/>
    <property type="match status" value="1"/>
</dbReference>
<dbReference type="NCBIfam" id="NF005589">
    <property type="entry name" value="PRK07314.1"/>
    <property type="match status" value="1"/>
</dbReference>
<dbReference type="SUPFAM" id="SSF53901">
    <property type="entry name" value="Thiolase-like"/>
    <property type="match status" value="1"/>
</dbReference>
<feature type="active site" description="For beta-ketoacyl synthase activity" evidence="12">
    <location>
        <position position="167"/>
    </location>
</feature>
<evidence type="ECO:0000256" key="9">
    <source>
        <dbReference type="ARBA" id="ARBA00023160"/>
    </source>
</evidence>
<dbReference type="EMBL" id="CP043312">
    <property type="protein sequence ID" value="QEK39794.1"/>
    <property type="molecule type" value="Genomic_DNA"/>
</dbReference>
<evidence type="ECO:0000256" key="11">
    <source>
        <dbReference type="PIRNR" id="PIRNR000447"/>
    </source>
</evidence>
<keyword evidence="7" id="KW-0276">Fatty acid metabolism</keyword>
<dbReference type="CDD" id="cd00834">
    <property type="entry name" value="KAS_I_II"/>
    <property type="match status" value="1"/>
</dbReference>
<evidence type="ECO:0000259" key="14">
    <source>
        <dbReference type="PROSITE" id="PS52004"/>
    </source>
</evidence>
<feature type="domain" description="Ketosynthase family 3 (KS3)" evidence="14">
    <location>
        <begin position="3"/>
        <end position="415"/>
    </location>
</feature>
<dbReference type="KEGG" id="snay:FZC37_02560"/>
<dbReference type="OrthoDB" id="9808669at2"/>
<evidence type="ECO:0000313" key="16">
    <source>
        <dbReference type="Proteomes" id="UP000323844"/>
    </source>
</evidence>
<dbReference type="PROSITE" id="PS00606">
    <property type="entry name" value="KS3_1"/>
    <property type="match status" value="1"/>
</dbReference>
<dbReference type="InterPro" id="IPR014031">
    <property type="entry name" value="Ketoacyl_synth_C"/>
</dbReference>
<dbReference type="Gene3D" id="3.40.47.10">
    <property type="match status" value="1"/>
</dbReference>
<dbReference type="GO" id="GO:0006633">
    <property type="term" value="P:fatty acid biosynthetic process"/>
    <property type="evidence" value="ECO:0007669"/>
    <property type="project" value="UniProtKB-UniRule"/>
</dbReference>
<keyword evidence="10 11" id="KW-0012">Acyltransferase</keyword>
<comment type="function">
    <text evidence="11">Involved in the type II fatty acid elongation cycle. Catalyzes the elongation of a wide range of acyl-ACP by the addition of two carbons from malonyl-ACP to an acyl acceptor. Can efficiently catalyze the conversion of palmitoleoyl-ACP (cis-hexadec-9-enoyl-ACP) to cis-vaccenoyl-ACP (cis-octadec-11-enoyl-ACP), an essential step in the thermal regulation of fatty acid composition.</text>
</comment>
<dbReference type="InterPro" id="IPR014030">
    <property type="entry name" value="Ketoacyl_synth_N"/>
</dbReference>
<gene>
    <name evidence="15" type="primary">fabF</name>
    <name evidence="15" type="ORF">FZC37_02560</name>
</gene>
<keyword evidence="8" id="KW-0443">Lipid metabolism</keyword>
<reference evidence="15 16" key="1">
    <citation type="submission" date="2019-08" db="EMBL/GenBank/DDBJ databases">
        <title>Highly reduced genomes of protist endosymbionts show evolutionary convergence.</title>
        <authorList>
            <person name="George E."/>
            <person name="Husnik F."/>
            <person name="Tashyreva D."/>
            <person name="Prokopchuk G."/>
            <person name="Horak A."/>
            <person name="Kwong W.K."/>
            <person name="Lukes J."/>
            <person name="Keeling P.J."/>
        </authorList>
    </citation>
    <scope>NUCLEOTIDE SEQUENCE [LARGE SCALE GENOMIC DNA]</scope>
    <source>
        <strain evidence="15">1621</strain>
    </source>
</reference>
<evidence type="ECO:0000256" key="2">
    <source>
        <dbReference type="ARBA" id="ARBA00008467"/>
    </source>
</evidence>
<accession>A0A5C0ULP0</accession>
<comment type="pathway">
    <text evidence="1 11">Lipid metabolism; fatty acid biosynthesis.</text>
</comment>
<dbReference type="NCBIfam" id="TIGR03150">
    <property type="entry name" value="fabF"/>
    <property type="match status" value="1"/>
</dbReference>
<dbReference type="GO" id="GO:0004315">
    <property type="term" value="F:3-oxoacyl-[acyl-carrier-protein] synthase activity"/>
    <property type="evidence" value="ECO:0007669"/>
    <property type="project" value="UniProtKB-UniRule"/>
</dbReference>
<comment type="catalytic activity">
    <reaction evidence="11">
        <text>a fatty acyl-[ACP] + malonyl-[ACP] + H(+) = a 3-oxoacyl-[ACP] + holo-[ACP] + CO2</text>
        <dbReference type="Rhea" id="RHEA:22836"/>
        <dbReference type="Rhea" id="RHEA-COMP:9623"/>
        <dbReference type="Rhea" id="RHEA-COMP:9685"/>
        <dbReference type="Rhea" id="RHEA-COMP:9916"/>
        <dbReference type="Rhea" id="RHEA-COMP:14125"/>
        <dbReference type="ChEBI" id="CHEBI:15378"/>
        <dbReference type="ChEBI" id="CHEBI:16526"/>
        <dbReference type="ChEBI" id="CHEBI:64479"/>
        <dbReference type="ChEBI" id="CHEBI:78449"/>
        <dbReference type="ChEBI" id="CHEBI:78776"/>
        <dbReference type="ChEBI" id="CHEBI:138651"/>
    </reaction>
</comment>
<evidence type="ECO:0000256" key="7">
    <source>
        <dbReference type="ARBA" id="ARBA00022832"/>
    </source>
</evidence>
<protein>
    <recommendedName>
        <fullName evidence="4 11">3-oxoacyl-[acyl-carrier-protein] synthase 2</fullName>
        <ecNumber evidence="3 11">2.3.1.179</ecNumber>
    </recommendedName>
</protein>
<dbReference type="AlphaFoldDB" id="A0A5C0ULP0"/>
<dbReference type="PIRSF" id="PIRSF000447">
    <property type="entry name" value="KAS_II"/>
    <property type="match status" value="1"/>
</dbReference>